<protein>
    <submittedName>
        <fullName evidence="5">Unnamed protein product</fullName>
    </submittedName>
</protein>
<feature type="domain" description="Deacetylase sirtuin-type" evidence="4">
    <location>
        <begin position="1"/>
        <end position="76"/>
    </location>
</feature>
<dbReference type="InterPro" id="IPR026590">
    <property type="entry name" value="Ssirtuin_cat_dom"/>
</dbReference>
<dbReference type="InterPro" id="IPR029035">
    <property type="entry name" value="DHS-like_NAD/FAD-binding_dom"/>
</dbReference>
<evidence type="ECO:0000256" key="3">
    <source>
        <dbReference type="SAM" id="SignalP"/>
    </source>
</evidence>
<evidence type="ECO:0000256" key="2">
    <source>
        <dbReference type="PROSITE-ProRule" id="PRU00236"/>
    </source>
</evidence>
<keyword evidence="1" id="KW-0520">NAD</keyword>
<dbReference type="PROSITE" id="PS50305">
    <property type="entry name" value="SIRTUIN"/>
    <property type="match status" value="1"/>
</dbReference>
<evidence type="ECO:0000256" key="1">
    <source>
        <dbReference type="ARBA" id="ARBA00023027"/>
    </source>
</evidence>
<comment type="caution">
    <text evidence="5">The sequence shown here is derived from an EMBL/GenBank/DDBJ whole genome shotgun (WGS) entry which is preliminary data.</text>
</comment>
<feature type="chain" id="PRO_5040824503" evidence="3">
    <location>
        <begin position="24"/>
        <end position="77"/>
    </location>
</feature>
<dbReference type="Gene3D" id="3.40.50.1220">
    <property type="entry name" value="TPP-binding domain"/>
    <property type="match status" value="1"/>
</dbReference>
<evidence type="ECO:0000313" key="5">
    <source>
        <dbReference type="EMBL" id="GMG19547.1"/>
    </source>
</evidence>
<organism evidence="5 6">
    <name type="scientific">Ambrosiozyma monospora</name>
    <name type="common">Yeast</name>
    <name type="synonym">Endomycopsis monosporus</name>
    <dbReference type="NCBI Taxonomy" id="43982"/>
    <lineage>
        <taxon>Eukaryota</taxon>
        <taxon>Fungi</taxon>
        <taxon>Dikarya</taxon>
        <taxon>Ascomycota</taxon>
        <taxon>Saccharomycotina</taxon>
        <taxon>Pichiomycetes</taxon>
        <taxon>Pichiales</taxon>
        <taxon>Pichiaceae</taxon>
        <taxon>Ambrosiozyma</taxon>
    </lineage>
</organism>
<keyword evidence="3" id="KW-0732">Signal</keyword>
<name>A0A9W6YRM2_AMBMO</name>
<dbReference type="Proteomes" id="UP001165063">
    <property type="component" value="Unassembled WGS sequence"/>
</dbReference>
<comment type="caution">
    <text evidence="2">Lacks conserved residue(s) required for the propagation of feature annotation.</text>
</comment>
<dbReference type="AlphaFoldDB" id="A0A9W6YRM2"/>
<reference evidence="5" key="1">
    <citation type="submission" date="2023-04" db="EMBL/GenBank/DDBJ databases">
        <title>Ambrosiozyma monospora NBRC 1965.</title>
        <authorList>
            <person name="Ichikawa N."/>
            <person name="Sato H."/>
            <person name="Tonouchi N."/>
        </authorList>
    </citation>
    <scope>NUCLEOTIDE SEQUENCE</scope>
    <source>
        <strain evidence="5">NBRC 1965</strain>
    </source>
</reference>
<dbReference type="SUPFAM" id="SSF52467">
    <property type="entry name" value="DHS-like NAD/FAD-binding domain"/>
    <property type="match status" value="1"/>
</dbReference>
<dbReference type="OrthoDB" id="424302at2759"/>
<gene>
    <name evidence="5" type="ORF">Amon01_000055000</name>
</gene>
<keyword evidence="6" id="KW-1185">Reference proteome</keyword>
<evidence type="ECO:0000313" key="6">
    <source>
        <dbReference type="Proteomes" id="UP001165063"/>
    </source>
</evidence>
<proteinExistence type="predicted"/>
<dbReference type="EMBL" id="BSXU01000152">
    <property type="protein sequence ID" value="GMG19547.1"/>
    <property type="molecule type" value="Genomic_DNA"/>
</dbReference>
<accession>A0A9W6YRM2</accession>
<evidence type="ECO:0000259" key="4">
    <source>
        <dbReference type="PROSITE" id="PS50305"/>
    </source>
</evidence>
<sequence length="77" mass="8510">MMRNHVDLMLVIGTSGLVWPAASYIDIVKNQGGKVAVFNIEKDDTDTESWQFIGDCSKTLPMALKPLIDQVNLSSEL</sequence>
<feature type="signal peptide" evidence="3">
    <location>
        <begin position="1"/>
        <end position="23"/>
    </location>
</feature>